<evidence type="ECO:0000256" key="2">
    <source>
        <dbReference type="ARBA" id="ARBA00011738"/>
    </source>
</evidence>
<name>A0A5D4T2E4_9BACI</name>
<sequence>MIYDCIIIGGGIAGLQAAIQLGRYQHNVLVLDDGKGRSSICHCYHNLLGWPDGVSGEKLRSIGQMQALRLGVQFEKQRVEAVEQTGGLFCATTSTSQQFLGKRVLLATGIKDNIPPLEGLFPCLGKSVFVCPDCDGYEILNKKALVIGSGNAGVSMALTLTYWTDALTFINHGKGEIGADFMEKLVGKGIRLVSDEISEIHADCSDFMGVTLANGDRLEFAYAFLAFGGNLPNTGLALQLGVKLDKNKHIPVDPRTKMTSVENIWAAGDITVHSEQAAIAMGDGIQAAIWIHKSLLES</sequence>
<organism evidence="6 7">
    <name type="scientific">Sutcliffiella horikoshii</name>
    <dbReference type="NCBI Taxonomy" id="79883"/>
    <lineage>
        <taxon>Bacteria</taxon>
        <taxon>Bacillati</taxon>
        <taxon>Bacillota</taxon>
        <taxon>Bacilli</taxon>
        <taxon>Bacillales</taxon>
        <taxon>Bacillaceae</taxon>
        <taxon>Sutcliffiella</taxon>
    </lineage>
</organism>
<evidence type="ECO:0000256" key="4">
    <source>
        <dbReference type="ARBA" id="ARBA00023002"/>
    </source>
</evidence>
<dbReference type="OrthoDB" id="9806179at2"/>
<evidence type="ECO:0000313" key="6">
    <source>
        <dbReference type="EMBL" id="TYS69545.1"/>
    </source>
</evidence>
<dbReference type="Proteomes" id="UP000322524">
    <property type="component" value="Unassembled WGS sequence"/>
</dbReference>
<dbReference type="EMBL" id="VTEV01000002">
    <property type="protein sequence ID" value="TYS69545.1"/>
    <property type="molecule type" value="Genomic_DNA"/>
</dbReference>
<comment type="subunit">
    <text evidence="2">Homodimer.</text>
</comment>
<evidence type="ECO:0000259" key="5">
    <source>
        <dbReference type="Pfam" id="PF07992"/>
    </source>
</evidence>
<protein>
    <submittedName>
        <fullName evidence="6">NAD(P)/FAD-dependent oxidoreductase</fullName>
    </submittedName>
</protein>
<dbReference type="PANTHER" id="PTHR48105">
    <property type="entry name" value="THIOREDOXIN REDUCTASE 1-RELATED-RELATED"/>
    <property type="match status" value="1"/>
</dbReference>
<feature type="domain" description="FAD/NAD(P)-binding" evidence="5">
    <location>
        <begin position="3"/>
        <end position="284"/>
    </location>
</feature>
<dbReference type="InterPro" id="IPR023753">
    <property type="entry name" value="FAD/NAD-binding_dom"/>
</dbReference>
<dbReference type="STRING" id="79883.GCA_001636495_00735"/>
<dbReference type="PRINTS" id="PR00469">
    <property type="entry name" value="PNDRDTASEII"/>
</dbReference>
<proteinExistence type="predicted"/>
<dbReference type="RefSeq" id="WP_148987123.1">
    <property type="nucleotide sequence ID" value="NZ_VTEV01000002.1"/>
</dbReference>
<reference evidence="6 7" key="1">
    <citation type="submission" date="2019-08" db="EMBL/GenBank/DDBJ databases">
        <title>Bacillus genomes from the desert of Cuatro Cienegas, Coahuila.</title>
        <authorList>
            <person name="Olmedo-Alvarez G."/>
        </authorList>
    </citation>
    <scope>NUCLEOTIDE SEQUENCE [LARGE SCALE GENOMIC DNA]</scope>
    <source>
        <strain evidence="6 7">CH28_1T</strain>
    </source>
</reference>
<comment type="cofactor">
    <cofactor evidence="1">
        <name>FAD</name>
        <dbReference type="ChEBI" id="CHEBI:57692"/>
    </cofactor>
</comment>
<keyword evidence="3" id="KW-0285">Flavoprotein</keyword>
<evidence type="ECO:0000256" key="3">
    <source>
        <dbReference type="ARBA" id="ARBA00022630"/>
    </source>
</evidence>
<dbReference type="PRINTS" id="PR00368">
    <property type="entry name" value="FADPNR"/>
</dbReference>
<comment type="caution">
    <text evidence="6">The sequence shown here is derived from an EMBL/GenBank/DDBJ whole genome shotgun (WGS) entry which is preliminary data.</text>
</comment>
<dbReference type="AlphaFoldDB" id="A0A5D4T2E4"/>
<evidence type="ECO:0000313" key="7">
    <source>
        <dbReference type="Proteomes" id="UP000322524"/>
    </source>
</evidence>
<dbReference type="Gene3D" id="3.50.50.60">
    <property type="entry name" value="FAD/NAD(P)-binding domain"/>
    <property type="match status" value="2"/>
</dbReference>
<accession>A0A5D4T2E4</accession>
<evidence type="ECO:0000256" key="1">
    <source>
        <dbReference type="ARBA" id="ARBA00001974"/>
    </source>
</evidence>
<keyword evidence="4" id="KW-0560">Oxidoreductase</keyword>
<dbReference type="GO" id="GO:0016491">
    <property type="term" value="F:oxidoreductase activity"/>
    <property type="evidence" value="ECO:0007669"/>
    <property type="project" value="UniProtKB-KW"/>
</dbReference>
<dbReference type="InterPro" id="IPR036188">
    <property type="entry name" value="FAD/NAD-bd_sf"/>
</dbReference>
<dbReference type="InterPro" id="IPR050097">
    <property type="entry name" value="Ferredoxin-NADP_redctase_2"/>
</dbReference>
<dbReference type="Pfam" id="PF07992">
    <property type="entry name" value="Pyr_redox_2"/>
    <property type="match status" value="1"/>
</dbReference>
<dbReference type="SUPFAM" id="SSF51905">
    <property type="entry name" value="FAD/NAD(P)-binding domain"/>
    <property type="match status" value="1"/>
</dbReference>
<gene>
    <name evidence="6" type="ORF">FZC76_04735</name>
</gene>